<name>A0A068V8F4_COFCA</name>
<dbReference type="EMBL" id="HG739224">
    <property type="protein sequence ID" value="CDP16936.1"/>
    <property type="molecule type" value="Genomic_DNA"/>
</dbReference>
<dbReference type="AlphaFoldDB" id="A0A068V8F4"/>
<evidence type="ECO:0000313" key="1">
    <source>
        <dbReference type="EMBL" id="CDP16936.1"/>
    </source>
</evidence>
<organism evidence="1 2">
    <name type="scientific">Coffea canephora</name>
    <name type="common">Robusta coffee</name>
    <dbReference type="NCBI Taxonomy" id="49390"/>
    <lineage>
        <taxon>Eukaryota</taxon>
        <taxon>Viridiplantae</taxon>
        <taxon>Streptophyta</taxon>
        <taxon>Embryophyta</taxon>
        <taxon>Tracheophyta</taxon>
        <taxon>Spermatophyta</taxon>
        <taxon>Magnoliopsida</taxon>
        <taxon>eudicotyledons</taxon>
        <taxon>Gunneridae</taxon>
        <taxon>Pentapetalae</taxon>
        <taxon>asterids</taxon>
        <taxon>lamiids</taxon>
        <taxon>Gentianales</taxon>
        <taxon>Rubiaceae</taxon>
        <taxon>Ixoroideae</taxon>
        <taxon>Gardenieae complex</taxon>
        <taxon>Bertiereae - Coffeeae clade</taxon>
        <taxon>Coffeeae</taxon>
        <taxon>Coffea</taxon>
    </lineage>
</organism>
<gene>
    <name evidence="1" type="ORF">GSCOC_T00005298001</name>
</gene>
<reference evidence="2" key="1">
    <citation type="journal article" date="2014" name="Science">
        <title>The coffee genome provides insight into the convergent evolution of caffeine biosynthesis.</title>
        <authorList>
            <person name="Denoeud F."/>
            <person name="Carretero-Paulet L."/>
            <person name="Dereeper A."/>
            <person name="Droc G."/>
            <person name="Guyot R."/>
            <person name="Pietrella M."/>
            <person name="Zheng C."/>
            <person name="Alberti A."/>
            <person name="Anthony F."/>
            <person name="Aprea G."/>
            <person name="Aury J.M."/>
            <person name="Bento P."/>
            <person name="Bernard M."/>
            <person name="Bocs S."/>
            <person name="Campa C."/>
            <person name="Cenci A."/>
            <person name="Combes M.C."/>
            <person name="Crouzillat D."/>
            <person name="Da Silva C."/>
            <person name="Daddiego L."/>
            <person name="De Bellis F."/>
            <person name="Dussert S."/>
            <person name="Garsmeur O."/>
            <person name="Gayraud T."/>
            <person name="Guignon V."/>
            <person name="Jahn K."/>
            <person name="Jamilloux V."/>
            <person name="Joet T."/>
            <person name="Labadie K."/>
            <person name="Lan T."/>
            <person name="Leclercq J."/>
            <person name="Lepelley M."/>
            <person name="Leroy T."/>
            <person name="Li L.T."/>
            <person name="Librado P."/>
            <person name="Lopez L."/>
            <person name="Munoz A."/>
            <person name="Noel B."/>
            <person name="Pallavicini A."/>
            <person name="Perrotta G."/>
            <person name="Poncet V."/>
            <person name="Pot D."/>
            <person name="Priyono X."/>
            <person name="Rigoreau M."/>
            <person name="Rouard M."/>
            <person name="Rozas J."/>
            <person name="Tranchant-Dubreuil C."/>
            <person name="VanBuren R."/>
            <person name="Zhang Q."/>
            <person name="Andrade A.C."/>
            <person name="Argout X."/>
            <person name="Bertrand B."/>
            <person name="de Kochko A."/>
            <person name="Graziosi G."/>
            <person name="Henry R.J."/>
            <person name="Jayarama X."/>
            <person name="Ming R."/>
            <person name="Nagai C."/>
            <person name="Rounsley S."/>
            <person name="Sankoff D."/>
            <person name="Giuliano G."/>
            <person name="Albert V.A."/>
            <person name="Wincker P."/>
            <person name="Lashermes P."/>
        </authorList>
    </citation>
    <scope>NUCLEOTIDE SEQUENCE [LARGE SCALE GENOMIC DNA]</scope>
    <source>
        <strain evidence="2">cv. DH200-94</strain>
    </source>
</reference>
<protein>
    <submittedName>
        <fullName evidence="1">Uncharacterized protein</fullName>
    </submittedName>
</protein>
<sequence length="70" mass="7961">MLSTKLMHSAATAELVEMLLKSTEFQGYAFDGAKVKKREKETGNLEKRCCLYFGLPNRSSFLLLNFVQLN</sequence>
<accession>A0A068V8F4</accession>
<evidence type="ECO:0000313" key="2">
    <source>
        <dbReference type="Proteomes" id="UP000295252"/>
    </source>
</evidence>
<dbReference type="InParanoid" id="A0A068V8F4"/>
<proteinExistence type="predicted"/>
<dbReference type="Proteomes" id="UP000295252">
    <property type="component" value="Chromosome VI"/>
</dbReference>
<dbReference type="Gramene" id="CDP16936">
    <property type="protein sequence ID" value="CDP16936"/>
    <property type="gene ID" value="GSCOC_T00005298001"/>
</dbReference>
<keyword evidence="2" id="KW-1185">Reference proteome</keyword>